<dbReference type="SUPFAM" id="SSF53649">
    <property type="entry name" value="Alkaline phosphatase-like"/>
    <property type="match status" value="1"/>
</dbReference>
<dbReference type="OrthoDB" id="5862419at2759"/>
<dbReference type="Gene3D" id="3.40.720.10">
    <property type="entry name" value="Alkaline Phosphatase, subunit A"/>
    <property type="match status" value="1"/>
</dbReference>
<evidence type="ECO:0008006" key="4">
    <source>
        <dbReference type="Google" id="ProtNLM"/>
    </source>
</evidence>
<gene>
    <name evidence="2" type="ORF">BOKJ2_LOCUS5800</name>
</gene>
<name>A0A811KHD4_9BILA</name>
<dbReference type="AlphaFoldDB" id="A0A811KHD4"/>
<dbReference type="EMBL" id="CAJFCW020000003">
    <property type="protein sequence ID" value="CAG9103335.1"/>
    <property type="molecule type" value="Genomic_DNA"/>
</dbReference>
<evidence type="ECO:0000256" key="1">
    <source>
        <dbReference type="SAM" id="MobiDB-lite"/>
    </source>
</evidence>
<protein>
    <recommendedName>
        <fullName evidence="4">Sulfatase domain-containing protein</fullName>
    </recommendedName>
</protein>
<accession>A0A811KHD4</accession>
<dbReference type="Proteomes" id="UP000783686">
    <property type="component" value="Unassembled WGS sequence"/>
</dbReference>
<proteinExistence type="predicted"/>
<dbReference type="PANTHER" id="PTHR10974:SF75">
    <property type="entry name" value="SULFATASE DOMAIN-CONTAINING PROTEIN"/>
    <property type="match status" value="1"/>
</dbReference>
<dbReference type="Proteomes" id="UP000614601">
    <property type="component" value="Unassembled WGS sequence"/>
</dbReference>
<dbReference type="InterPro" id="IPR004245">
    <property type="entry name" value="DUF229"/>
</dbReference>
<dbReference type="EMBL" id="CAJFDH010000003">
    <property type="protein sequence ID" value="CAD5214852.1"/>
    <property type="molecule type" value="Genomic_DNA"/>
</dbReference>
<evidence type="ECO:0000313" key="2">
    <source>
        <dbReference type="EMBL" id="CAD5214852.1"/>
    </source>
</evidence>
<dbReference type="Pfam" id="PF02995">
    <property type="entry name" value="DUF229"/>
    <property type="match status" value="1"/>
</dbReference>
<dbReference type="PANTHER" id="PTHR10974">
    <property type="entry name" value="FI08016P-RELATED"/>
    <property type="match status" value="1"/>
</dbReference>
<organism evidence="2 3">
    <name type="scientific">Bursaphelenchus okinawaensis</name>
    <dbReference type="NCBI Taxonomy" id="465554"/>
    <lineage>
        <taxon>Eukaryota</taxon>
        <taxon>Metazoa</taxon>
        <taxon>Ecdysozoa</taxon>
        <taxon>Nematoda</taxon>
        <taxon>Chromadorea</taxon>
        <taxon>Rhabditida</taxon>
        <taxon>Tylenchina</taxon>
        <taxon>Tylenchomorpha</taxon>
        <taxon>Aphelenchoidea</taxon>
        <taxon>Aphelenchoididae</taxon>
        <taxon>Bursaphelenchus</taxon>
    </lineage>
</organism>
<keyword evidence="3" id="KW-1185">Reference proteome</keyword>
<feature type="region of interest" description="Disordered" evidence="1">
    <location>
        <begin position="583"/>
        <end position="626"/>
    </location>
</feature>
<dbReference type="GO" id="GO:0005615">
    <property type="term" value="C:extracellular space"/>
    <property type="evidence" value="ECO:0007669"/>
    <property type="project" value="TreeGrafter"/>
</dbReference>
<feature type="compositionally biased region" description="Low complexity" evidence="1">
    <location>
        <begin position="614"/>
        <end position="626"/>
    </location>
</feature>
<reference evidence="2" key="1">
    <citation type="submission" date="2020-09" db="EMBL/GenBank/DDBJ databases">
        <authorList>
            <person name="Kikuchi T."/>
        </authorList>
    </citation>
    <scope>NUCLEOTIDE SEQUENCE</scope>
    <source>
        <strain evidence="2">SH1</strain>
    </source>
</reference>
<sequence length="626" mass="72570">MRPNPFEPAVLKYVNESYVPECTPEWKIVTKLTDGLLIIQTEEFLDYGIWSYRCILNHNERKYNKTTWKMITSNQTGIDCETVEVRAIKHDQPTYGYVHYQVIRKNETRLSSSEAPSVHVIVIDSVSHPNLIRSLKNTNMILRDKYEAVYFPYLNKVGLNSIPNAWAMFFDHKYDGQVETVWGPEKPPEKLPYDNSMNDFFIMQQFAEKQYVTMLNEDHEATITCYFGCVGLLSPADHWLAGFRLRQNVYGHGSSDYYYNKQNNLTFADHIKKCCKESYQQLLDHLQQFIDVYPTEAQFSINWMSYLVHENMNALFHADNDFAEFFDRNSEKLKNSFLIIISDHGTRFGEVQTEPIAQYEDYNPAFVMAVPETYRKDDGFMRVLKSNSEKLFSQHDVFATLYDIVTNHNNVKTNVTKPKHLFGSSLLQPLPEPRNCFSLGVPLRYCMCKKVINVTENSDIAIDIAHTAVERMNKDLLDNDYHRKCLKLILHYGSNVNVAEYNTKWFDNETMIYVTFRTWPSMGLYSAEALVYPNGSYKITTTIFPRINSFLWQTRCLAGIKYQDYCYSLDEIHRLRVPNRGDREQVMDRSVGSESAKGIDRGGQTDRGGGTGGESWRASGGMRLVE</sequence>
<dbReference type="InterPro" id="IPR017850">
    <property type="entry name" value="Alkaline_phosphatase_core_sf"/>
</dbReference>
<comment type="caution">
    <text evidence="2">The sequence shown here is derived from an EMBL/GenBank/DDBJ whole genome shotgun (WGS) entry which is preliminary data.</text>
</comment>
<evidence type="ECO:0000313" key="3">
    <source>
        <dbReference type="Proteomes" id="UP000614601"/>
    </source>
</evidence>